<evidence type="ECO:0000313" key="3">
    <source>
        <dbReference type="Proteomes" id="UP000077266"/>
    </source>
</evidence>
<evidence type="ECO:0000313" key="2">
    <source>
        <dbReference type="EMBL" id="KZV89925.1"/>
    </source>
</evidence>
<dbReference type="InParanoid" id="A0A165G3D8"/>
<accession>A0A165G3D8</accession>
<evidence type="ECO:0000256" key="1">
    <source>
        <dbReference type="SAM" id="MobiDB-lite"/>
    </source>
</evidence>
<feature type="compositionally biased region" description="Basic residues" evidence="1">
    <location>
        <begin position="75"/>
        <end position="84"/>
    </location>
</feature>
<gene>
    <name evidence="2" type="ORF">EXIGLDRAFT_771291</name>
</gene>
<feature type="compositionally biased region" description="Basic residues" evidence="1">
    <location>
        <begin position="754"/>
        <end position="763"/>
    </location>
</feature>
<dbReference type="EMBL" id="KV426060">
    <property type="protein sequence ID" value="KZV89925.1"/>
    <property type="molecule type" value="Genomic_DNA"/>
</dbReference>
<feature type="compositionally biased region" description="Low complexity" evidence="1">
    <location>
        <begin position="723"/>
        <end position="740"/>
    </location>
</feature>
<name>A0A165G3D8_EXIGL</name>
<keyword evidence="3" id="KW-1185">Reference proteome</keyword>
<feature type="region of interest" description="Disordered" evidence="1">
    <location>
        <begin position="641"/>
        <end position="771"/>
    </location>
</feature>
<organism evidence="2 3">
    <name type="scientific">Exidia glandulosa HHB12029</name>
    <dbReference type="NCBI Taxonomy" id="1314781"/>
    <lineage>
        <taxon>Eukaryota</taxon>
        <taxon>Fungi</taxon>
        <taxon>Dikarya</taxon>
        <taxon>Basidiomycota</taxon>
        <taxon>Agaricomycotina</taxon>
        <taxon>Agaricomycetes</taxon>
        <taxon>Auriculariales</taxon>
        <taxon>Exidiaceae</taxon>
        <taxon>Exidia</taxon>
    </lineage>
</organism>
<feature type="region of interest" description="Disordered" evidence="1">
    <location>
        <begin position="298"/>
        <end position="346"/>
    </location>
</feature>
<dbReference type="AlphaFoldDB" id="A0A165G3D8"/>
<feature type="region of interest" description="Disordered" evidence="1">
    <location>
        <begin position="1"/>
        <end position="134"/>
    </location>
</feature>
<feature type="compositionally biased region" description="Basic and acidic residues" evidence="1">
    <location>
        <begin position="196"/>
        <end position="212"/>
    </location>
</feature>
<feature type="compositionally biased region" description="Basic and acidic residues" evidence="1">
    <location>
        <begin position="21"/>
        <end position="30"/>
    </location>
</feature>
<feature type="compositionally biased region" description="Basic and acidic residues" evidence="1">
    <location>
        <begin position="660"/>
        <end position="692"/>
    </location>
</feature>
<feature type="region of interest" description="Disordered" evidence="1">
    <location>
        <begin position="186"/>
        <end position="212"/>
    </location>
</feature>
<reference evidence="2 3" key="1">
    <citation type="journal article" date="2016" name="Mol. Biol. Evol.">
        <title>Comparative Genomics of Early-Diverging Mushroom-Forming Fungi Provides Insights into the Origins of Lignocellulose Decay Capabilities.</title>
        <authorList>
            <person name="Nagy L.G."/>
            <person name="Riley R."/>
            <person name="Tritt A."/>
            <person name="Adam C."/>
            <person name="Daum C."/>
            <person name="Floudas D."/>
            <person name="Sun H."/>
            <person name="Yadav J.S."/>
            <person name="Pangilinan J."/>
            <person name="Larsson K.H."/>
            <person name="Matsuura K."/>
            <person name="Barry K."/>
            <person name="Labutti K."/>
            <person name="Kuo R."/>
            <person name="Ohm R.A."/>
            <person name="Bhattacharya S.S."/>
            <person name="Shirouzu T."/>
            <person name="Yoshinaga Y."/>
            <person name="Martin F.M."/>
            <person name="Grigoriev I.V."/>
            <person name="Hibbett D.S."/>
        </authorList>
    </citation>
    <scope>NUCLEOTIDE SEQUENCE [LARGE SCALE GENOMIC DNA]</scope>
    <source>
        <strain evidence="2 3">HHB12029</strain>
    </source>
</reference>
<protein>
    <submittedName>
        <fullName evidence="2">Uncharacterized protein</fullName>
    </submittedName>
</protein>
<feature type="compositionally biased region" description="Acidic residues" evidence="1">
    <location>
        <begin position="87"/>
        <end position="97"/>
    </location>
</feature>
<feature type="compositionally biased region" description="Basic and acidic residues" evidence="1">
    <location>
        <begin position="700"/>
        <end position="718"/>
    </location>
</feature>
<sequence>MSADTPSDGGRPPGPPAFATNHEKPPDGRESQSAAAPRLPKSPNRFRQAVQDIRNTASAAVKGAVNGLTGSPRKTPAKAPKKRAPSSDDDASGSDDDGTARSTTPTPANKRARRSHMTTVEDDAAFFAEPHSQQFTVQELGRVADSARAMQPELDEEMADAHHAPNGMEQVDVIQFEDFNALAKGVAPSAAQEGARSTEPHPDKASRTGAEHDDMLVDREAVEDVLDAVLIDVTVATLTAYPELIEAAASAHRSLGRVLAQLPPNSTNYKPEVDASGLSSQLAEMAATLDALKAAFLAPPDTPATGDKAQPPKTPATASRFVPSANPIPIVPTRQTPATPPRTEPSKAAARRYNPARAILHPVVPLSQLERLKRAEKVADDIDAVNTALRDAASDARCPQVVGLTWTEAGNVVLVAADGFSGKELVSSSLVIGEALGLEDGFRAYENVEWHKATLRRVPTHGPGRRLLSDDDVLQQLKRNAPFNDIALVQTANPVRWLASPEARESARHSTLVVCMATAEDAAKFRALNKRLYVYGQECSTAAFEDRTPHSTCTNCWSVLARHRTRDCRSDSRCKFCAGPHHTESHSCAECEAAATERAASGMEVDQEPACEHIEMKCCNCGGNHPADYPWCVSRRPAVGSSATTAPMAGKPPRGKKPRGKDNKATHSQETEKDGQEQVPAEKEVGAGKGKETQGTGKEGGLRWSEEMEALDGKERSVRSKTSKASLAPSASSSAADAQAVDNALTTDDEGFKTVRRRKRRASSRVTSRTNAPLSYSLADKVTDQLVKRYALCPRSDILRWVRQAADEEKAVERIREWYAQSGIELPEGQKAFAPRKTSAPTRSA</sequence>
<proteinExistence type="predicted"/>
<dbReference type="OrthoDB" id="2855870at2759"/>
<dbReference type="Proteomes" id="UP000077266">
    <property type="component" value="Unassembled WGS sequence"/>
</dbReference>